<organism evidence="4 5">
    <name type="scientific">Fervidibacillus albus</name>
    <dbReference type="NCBI Taxonomy" id="2980026"/>
    <lineage>
        <taxon>Bacteria</taxon>
        <taxon>Bacillati</taxon>
        <taxon>Bacillota</taxon>
        <taxon>Bacilli</taxon>
        <taxon>Bacillales</taxon>
        <taxon>Bacillaceae</taxon>
        <taxon>Fervidibacillus</taxon>
    </lineage>
</organism>
<evidence type="ECO:0000256" key="2">
    <source>
        <dbReference type="SAM" id="Phobius"/>
    </source>
</evidence>
<feature type="transmembrane region" description="Helical" evidence="2">
    <location>
        <begin position="470"/>
        <end position="489"/>
    </location>
</feature>
<dbReference type="RefSeq" id="WP_275416502.1">
    <property type="nucleotide sequence ID" value="NZ_CP106878.1"/>
</dbReference>
<feature type="coiled-coil region" evidence="1">
    <location>
        <begin position="183"/>
        <end position="210"/>
    </location>
</feature>
<evidence type="ECO:0000259" key="3">
    <source>
        <dbReference type="Pfam" id="PF13514"/>
    </source>
</evidence>
<keyword evidence="2" id="KW-0472">Membrane</keyword>
<dbReference type="PANTHER" id="PTHR41259">
    <property type="entry name" value="DOUBLE-STRAND BREAK REPAIR RAD50 ATPASE, PUTATIVE-RELATED"/>
    <property type="match status" value="1"/>
</dbReference>
<dbReference type="Proteomes" id="UP001164718">
    <property type="component" value="Chromosome"/>
</dbReference>
<evidence type="ECO:0000256" key="1">
    <source>
        <dbReference type="SAM" id="Coils"/>
    </source>
</evidence>
<dbReference type="EMBL" id="CP106878">
    <property type="protein sequence ID" value="WAA08721.1"/>
    <property type="molecule type" value="Genomic_DNA"/>
</dbReference>
<accession>A0A9E8LSH8</accession>
<gene>
    <name evidence="4" type="ORF">OE104_08730</name>
</gene>
<keyword evidence="2" id="KW-0812">Transmembrane</keyword>
<reference evidence="4" key="1">
    <citation type="submission" date="2022-09" db="EMBL/GenBank/DDBJ databases">
        <title>Complete Genomes of Fervidibacillus albus and Fervidibacillus halotolerans isolated from tidal flat sediments.</title>
        <authorList>
            <person name="Kwon K.K."/>
            <person name="Yang S.-H."/>
            <person name="Park M.J."/>
            <person name="Oh H.-M."/>
        </authorList>
    </citation>
    <scope>NUCLEOTIDE SEQUENCE</scope>
    <source>
        <strain evidence="4">MEBiC13591</strain>
    </source>
</reference>
<sequence>MKIKEITIYGYGKFELFSLKDLGSLQVIYGPNEAGKTTILSFIQSILFGFPLKNSHESRYEPKSHSKYGGQLVIELDDHQTVRIERVKGKATGDVTVTLENGTIGGEQLLEEILDGMDRQLFQGIYSFNIHGLQNVHKLKGEDLNRFLFSTSTIGTDRLMEAEITLEKEMERRFKKSGTKPEMNRKLAELKDIEKQLKRSQEQVDHYDHLVRRRDEIDNALIDYQRQWKQIDEDFIQKKEWNRLYPLLIQKRQLLENITELKDIRFPKDGRRRLEQLDSERLSVEKRMVSLTERKKQLEQEIEQLTVDETFIEMEETIEWFVEDLPNYQSAMEQKRAIDKDLEQLFDEENELTSKLDLGCAVDEVERFDVSFAVKDTIVELMSRKEFLKKQRQELDQRDEIIRYKLKEKKREITDLMEQKLPDEEIKKLNDIIEEEEKRQILEREKQWIEHRLNEWENENRKRNDGNARLTKTIGVIFLLFCTAAAFFFKFFEMAIAFFLSAIILMLVLLITGKRDRKKEYVNQNQSLTNQLEQIERDLDQWNASSFERKQAKRMLEKDREIERRVEIERMNYRLLEEQFEELTNDFETWESDWHDVEKELKKIGEMYYLKPNISLQHLPESFDYLERLKTIQIAKKRLKKQRQQWNDILNSREERIERLKEQLSIQGTSYQERVLYLKQKLVIEREQFRKRMERIEKKDELTKEINSLKEEIRFIDEKRSQLFQEAGTDSIDSFLEMEEKSKLRAECLEKMEWIDKQLNSSIIRIPESFQHLPKQYPDVVFSEMEEKKKELKKEIDRLERMRATVSYEIAQIEQGGVYSELLQQYHQTKYEFMEMAKSWAVYATAHYCLRQSMDKYKSEKLPKILKQASDYFQILTQRRYLNIYLDRQNDQLYVRRSDGLIFTPDELSQATGEQLYVSIRFALAKIVNQRKSYPLLIDDGFVHFDEQRLKEMMHIIKDLAKEQQIFFFTCHSSLLSFFEDEAMIQLS</sequence>
<dbReference type="Gene3D" id="3.40.50.300">
    <property type="entry name" value="P-loop containing nucleotide triphosphate hydrolases"/>
    <property type="match status" value="2"/>
</dbReference>
<feature type="coiled-coil region" evidence="1">
    <location>
        <begin position="432"/>
        <end position="459"/>
    </location>
</feature>
<dbReference type="KEGG" id="faf:OE104_08730"/>
<keyword evidence="2" id="KW-1133">Transmembrane helix</keyword>
<dbReference type="Pfam" id="PF13514">
    <property type="entry name" value="AAA_27"/>
    <property type="match status" value="1"/>
</dbReference>
<keyword evidence="1" id="KW-0175">Coiled coil</keyword>
<feature type="coiled-coil region" evidence="1">
    <location>
        <begin position="636"/>
        <end position="726"/>
    </location>
</feature>
<feature type="transmembrane region" description="Helical" evidence="2">
    <location>
        <begin position="495"/>
        <end position="513"/>
    </location>
</feature>
<feature type="coiled-coil region" evidence="1">
    <location>
        <begin position="274"/>
        <end position="348"/>
    </location>
</feature>
<protein>
    <submittedName>
        <fullName evidence="4">AAA family ATPase</fullName>
    </submittedName>
</protein>
<dbReference type="InterPro" id="IPR027417">
    <property type="entry name" value="P-loop_NTPase"/>
</dbReference>
<keyword evidence="5" id="KW-1185">Reference proteome</keyword>
<evidence type="ECO:0000313" key="5">
    <source>
        <dbReference type="Proteomes" id="UP001164718"/>
    </source>
</evidence>
<dbReference type="PANTHER" id="PTHR41259:SF1">
    <property type="entry name" value="DOUBLE-STRAND BREAK REPAIR RAD50 ATPASE, PUTATIVE-RELATED"/>
    <property type="match status" value="1"/>
</dbReference>
<dbReference type="AlphaFoldDB" id="A0A9E8LSH8"/>
<dbReference type="SUPFAM" id="SSF52540">
    <property type="entry name" value="P-loop containing nucleoside triphosphate hydrolases"/>
    <property type="match status" value="3"/>
</dbReference>
<feature type="domain" description="YhaN AAA" evidence="3">
    <location>
        <begin position="1"/>
        <end position="202"/>
    </location>
</feature>
<dbReference type="InterPro" id="IPR038734">
    <property type="entry name" value="YhaN_AAA"/>
</dbReference>
<feature type="coiled-coil region" evidence="1">
    <location>
        <begin position="782"/>
        <end position="809"/>
    </location>
</feature>
<proteinExistence type="predicted"/>
<feature type="coiled-coil region" evidence="1">
    <location>
        <begin position="518"/>
        <end position="593"/>
    </location>
</feature>
<name>A0A9E8LSH8_9BACI</name>
<evidence type="ECO:0000313" key="4">
    <source>
        <dbReference type="EMBL" id="WAA08721.1"/>
    </source>
</evidence>